<dbReference type="Pfam" id="PF00806">
    <property type="entry name" value="PUF"/>
    <property type="match status" value="8"/>
</dbReference>
<proteinExistence type="predicted"/>
<dbReference type="AlphaFoldDB" id="A0A6G1JFD5"/>
<feature type="region of interest" description="Disordered" evidence="4">
    <location>
        <begin position="1"/>
        <end position="26"/>
    </location>
</feature>
<feature type="compositionally biased region" description="Polar residues" evidence="4">
    <location>
        <begin position="866"/>
        <end position="878"/>
    </location>
</feature>
<dbReference type="OrthoDB" id="668540at2759"/>
<dbReference type="SMART" id="SM00025">
    <property type="entry name" value="Pumilio"/>
    <property type="match status" value="8"/>
</dbReference>
<dbReference type="InterPro" id="IPR001313">
    <property type="entry name" value="Pumilio_RNA-bd_rpt"/>
</dbReference>
<sequence>MTNNTRSRDFTGGVAINGGDGERTSHSTLGWGGSIWNSNSNSIGFGSNARDSSRPRENSTYMSAGTDPIEGKTGSGSLVASSESDTWNLHRARWGDNTTAALPNARSSGVSPSRKQSVVQADPAQQYVDTTAAFFPMSRPSIVGQAPVAKPKPHLDPTSTNFTSSRRPEPLNASGFQAFGFGQVEAPQRSEASVGSWPDAASVHSPNDDRRSVTNSEYFGPSSATPSRSGSLPPSRHGNEPVQFNQNADYARFAAAGQRQHSSFSVANGRPYQERSGSIQSDSLHMIGRLSLEHDPDPGTMSHRPSVSVNGFTPTFSPSVQEVSLARENYGDAQTLSRRDDLGYTAGTYTPDSYANGYVNGHATDPNVQFRAFHFDSRSAPNGNTGARQSPHYSNVNTPPPFDHLYPSRTATEQTLSNGNNLALVHSKLHGYQLQQERHRNYMSPNQFHPQQQHLQHILAANQLRNAYNYTQFSVPNTMQLNGLPHNLAMPPMQPVIPLEPPRAPRDHTNASEANGALSNVLIQFKQASKTNKRVELKDIFGYVVEFSGDQHGSRFIQQKLESANSDEKDKVFKELQENCLQLMQDVFGNYVIQKFFEHGDQTQKKILANRMKGSIAQLATGMYGCRVVQKALEHVLTDQQAWMVKELEKDVLKCVKDANGNHVIQKVIERVPVEYIQNIIEAFRGQVGALALNGFGCRVIQRLLEKVPEPQRRFILTELHAEGSKLIADPYGNYVTQHVIEHGLPEDRAKIIALVNAQLLLFSKHKFASNVVEKCLLFGTDDQRRDIMLTVIAPNERGENSLPTLIKDGFGNYVIQKLLDTLSRRDFEELVAVLKPELEKTKKIISGKQITSVEKKMHRFDRVDSPSQTTATPSAQRSLLTSPTDSPPLPPLTSDAQSPQSSSLPSANTSTVDEPVHTSPSAANKGFISPPGVVGIENAS</sequence>
<dbReference type="InterPro" id="IPR016024">
    <property type="entry name" value="ARM-type_fold"/>
</dbReference>
<feature type="repeat" description="Pumilio" evidence="3">
    <location>
        <begin position="683"/>
        <end position="718"/>
    </location>
</feature>
<feature type="repeat" description="Pumilio" evidence="3">
    <location>
        <begin position="611"/>
        <end position="646"/>
    </location>
</feature>
<dbReference type="Proteomes" id="UP000799291">
    <property type="component" value="Unassembled WGS sequence"/>
</dbReference>
<evidence type="ECO:0000256" key="2">
    <source>
        <dbReference type="ARBA" id="ARBA00024893"/>
    </source>
</evidence>
<reference evidence="6" key="1">
    <citation type="journal article" date="2020" name="Stud. Mycol.">
        <title>101 Dothideomycetes genomes: a test case for predicting lifestyles and emergence of pathogens.</title>
        <authorList>
            <person name="Haridas S."/>
            <person name="Albert R."/>
            <person name="Binder M."/>
            <person name="Bloem J."/>
            <person name="Labutti K."/>
            <person name="Salamov A."/>
            <person name="Andreopoulos B."/>
            <person name="Baker S."/>
            <person name="Barry K."/>
            <person name="Bills G."/>
            <person name="Bluhm B."/>
            <person name="Cannon C."/>
            <person name="Castanera R."/>
            <person name="Culley D."/>
            <person name="Daum C."/>
            <person name="Ezra D."/>
            <person name="Gonzalez J."/>
            <person name="Henrissat B."/>
            <person name="Kuo A."/>
            <person name="Liang C."/>
            <person name="Lipzen A."/>
            <person name="Lutzoni F."/>
            <person name="Magnuson J."/>
            <person name="Mondo S."/>
            <person name="Nolan M."/>
            <person name="Ohm R."/>
            <person name="Pangilinan J."/>
            <person name="Park H.-J."/>
            <person name="Ramirez L."/>
            <person name="Alfaro M."/>
            <person name="Sun H."/>
            <person name="Tritt A."/>
            <person name="Yoshinaga Y."/>
            <person name="Zwiers L.-H."/>
            <person name="Turgeon B."/>
            <person name="Goodwin S."/>
            <person name="Spatafora J."/>
            <person name="Crous P."/>
            <person name="Grigoriev I."/>
        </authorList>
    </citation>
    <scope>NUCLEOTIDE SEQUENCE</scope>
    <source>
        <strain evidence="6">CBS 122367</strain>
    </source>
</reference>
<comment type="function">
    <text evidence="2">RNA-binding nucleolar protein required for pre-rRNA processing. Involved in production of 18S rRNA and assembly of small ribosomal subunit.</text>
</comment>
<feature type="repeat" description="Pumilio" evidence="3">
    <location>
        <begin position="797"/>
        <end position="833"/>
    </location>
</feature>
<keyword evidence="7" id="KW-1185">Reference proteome</keyword>
<evidence type="ECO:0000313" key="6">
    <source>
        <dbReference type="EMBL" id="KAF2688839.1"/>
    </source>
</evidence>
<dbReference type="PANTHER" id="PTHR12537:SF12">
    <property type="entry name" value="MATERNAL PROTEIN PUMILIO"/>
    <property type="match status" value="1"/>
</dbReference>
<feature type="repeat" description="Pumilio" evidence="3">
    <location>
        <begin position="575"/>
        <end position="610"/>
    </location>
</feature>
<feature type="repeat" description="Pumilio" evidence="3">
    <location>
        <begin position="647"/>
        <end position="682"/>
    </location>
</feature>
<dbReference type="PROSITE" id="PS50302">
    <property type="entry name" value="PUM"/>
    <property type="match status" value="7"/>
</dbReference>
<dbReference type="CDD" id="cd07920">
    <property type="entry name" value="Pumilio"/>
    <property type="match status" value="1"/>
</dbReference>
<dbReference type="GO" id="GO:0005737">
    <property type="term" value="C:cytoplasm"/>
    <property type="evidence" value="ECO:0007669"/>
    <property type="project" value="TreeGrafter"/>
</dbReference>
<dbReference type="EMBL" id="MU005573">
    <property type="protein sequence ID" value="KAF2688839.1"/>
    <property type="molecule type" value="Genomic_DNA"/>
</dbReference>
<feature type="region of interest" description="Disordered" evidence="4">
    <location>
        <begin position="99"/>
        <end position="122"/>
    </location>
</feature>
<feature type="region of interest" description="Disordered" evidence="4">
    <location>
        <begin position="46"/>
        <end position="80"/>
    </location>
</feature>
<accession>A0A6G1JFD5</accession>
<gene>
    <name evidence="6" type="ORF">K458DRAFT_385005</name>
</gene>
<feature type="compositionally biased region" description="Polar residues" evidence="4">
    <location>
        <begin position="99"/>
        <end position="119"/>
    </location>
</feature>
<keyword evidence="1" id="KW-0677">Repeat</keyword>
<dbReference type="GO" id="GO:0000288">
    <property type="term" value="P:nuclear-transcribed mRNA catabolic process, deadenylation-dependent decay"/>
    <property type="evidence" value="ECO:0007669"/>
    <property type="project" value="TreeGrafter"/>
</dbReference>
<evidence type="ECO:0000313" key="7">
    <source>
        <dbReference type="Proteomes" id="UP000799291"/>
    </source>
</evidence>
<feature type="region of interest" description="Disordered" evidence="4">
    <location>
        <begin position="857"/>
        <end position="941"/>
    </location>
</feature>
<dbReference type="Gene3D" id="1.25.10.10">
    <property type="entry name" value="Leucine-rich Repeat Variant"/>
    <property type="match status" value="1"/>
</dbReference>
<dbReference type="InterPro" id="IPR033133">
    <property type="entry name" value="PUM-HD"/>
</dbReference>
<feature type="repeat" description="Pumilio" evidence="3">
    <location>
        <begin position="719"/>
        <end position="754"/>
    </location>
</feature>
<name>A0A6G1JFD5_9PLEO</name>
<evidence type="ECO:0000256" key="1">
    <source>
        <dbReference type="ARBA" id="ARBA00022737"/>
    </source>
</evidence>
<evidence type="ECO:0000256" key="3">
    <source>
        <dbReference type="PROSITE-ProRule" id="PRU00317"/>
    </source>
</evidence>
<protein>
    <submittedName>
        <fullName evidence="6">ARM repeat-containing protein</fullName>
    </submittedName>
</protein>
<feature type="compositionally biased region" description="Polar residues" evidence="4">
    <location>
        <begin position="213"/>
        <end position="232"/>
    </location>
</feature>
<feature type="repeat" description="Pumilio" evidence="3">
    <location>
        <begin position="539"/>
        <end position="574"/>
    </location>
</feature>
<feature type="region of interest" description="Disordered" evidence="4">
    <location>
        <begin position="144"/>
        <end position="175"/>
    </location>
</feature>
<dbReference type="SUPFAM" id="SSF48371">
    <property type="entry name" value="ARM repeat"/>
    <property type="match status" value="1"/>
</dbReference>
<dbReference type="InterPro" id="IPR011989">
    <property type="entry name" value="ARM-like"/>
</dbReference>
<dbReference type="GO" id="GO:0003730">
    <property type="term" value="F:mRNA 3'-UTR binding"/>
    <property type="evidence" value="ECO:0007669"/>
    <property type="project" value="TreeGrafter"/>
</dbReference>
<evidence type="ECO:0000256" key="4">
    <source>
        <dbReference type="SAM" id="MobiDB-lite"/>
    </source>
</evidence>
<feature type="region of interest" description="Disordered" evidence="4">
    <location>
        <begin position="187"/>
        <end position="242"/>
    </location>
</feature>
<organism evidence="6 7">
    <name type="scientific">Lentithecium fluviatile CBS 122367</name>
    <dbReference type="NCBI Taxonomy" id="1168545"/>
    <lineage>
        <taxon>Eukaryota</taxon>
        <taxon>Fungi</taxon>
        <taxon>Dikarya</taxon>
        <taxon>Ascomycota</taxon>
        <taxon>Pezizomycotina</taxon>
        <taxon>Dothideomycetes</taxon>
        <taxon>Pleosporomycetidae</taxon>
        <taxon>Pleosporales</taxon>
        <taxon>Massarineae</taxon>
        <taxon>Lentitheciaceae</taxon>
        <taxon>Lentithecium</taxon>
    </lineage>
</organism>
<dbReference type="PANTHER" id="PTHR12537">
    <property type="entry name" value="RNA BINDING PROTEIN PUMILIO-RELATED"/>
    <property type="match status" value="1"/>
</dbReference>
<dbReference type="InterPro" id="IPR033712">
    <property type="entry name" value="Pumilio_RNA-bd"/>
</dbReference>
<feature type="compositionally biased region" description="Low complexity" evidence="4">
    <location>
        <begin position="893"/>
        <end position="911"/>
    </location>
</feature>
<evidence type="ECO:0000259" key="5">
    <source>
        <dbReference type="PROSITE" id="PS50303"/>
    </source>
</evidence>
<feature type="domain" description="PUM-HD" evidence="5">
    <location>
        <begin position="517"/>
        <end position="859"/>
    </location>
</feature>
<dbReference type="PROSITE" id="PS50303">
    <property type="entry name" value="PUM_HD"/>
    <property type="match status" value="1"/>
</dbReference>